<dbReference type="PANTHER" id="PTHR11795:SF447">
    <property type="entry name" value="ABC TRANSPORTER PERMEASE PROTEIN"/>
    <property type="match status" value="1"/>
</dbReference>
<keyword evidence="2" id="KW-0813">Transport</keyword>
<name>A0ABY4W5L2_9PROT</name>
<feature type="transmembrane region" description="Helical" evidence="9">
    <location>
        <begin position="6"/>
        <end position="29"/>
    </location>
</feature>
<dbReference type="InterPro" id="IPR052157">
    <property type="entry name" value="BCAA_transport_permease"/>
</dbReference>
<sequence>MDAIFQILVTGLTLGSMYALASVGLALTYGTMGMFNMAHGLFMTIGAYGAYSAATLWGLSLPLALLAGVFAGGAVGAIMHVLVVRFMLQREDFQTTIMVATAGVAILLQDLILKQYGAYPFKQPVQIEGSFKFANTAVTYQSIAILVIAAAMIGIMAWLLKRTRFGMAIRATAMNQDAAKLMGVKTEHVYLQVIIIAGVLAGAAGILISSLASLSPDMGSNPLIRAFIICVVAGLGSVTGAGFAAISLGLFEAAIGYYFGVRYGFPVMLGLVICVLIFKPTGLFGKHEVVRS</sequence>
<evidence type="ECO:0000256" key="5">
    <source>
        <dbReference type="ARBA" id="ARBA00022970"/>
    </source>
</evidence>
<evidence type="ECO:0000256" key="8">
    <source>
        <dbReference type="ARBA" id="ARBA00037998"/>
    </source>
</evidence>
<dbReference type="RefSeq" id="WP_251933987.1">
    <property type="nucleotide sequence ID" value="NZ_CP098747.1"/>
</dbReference>
<evidence type="ECO:0000256" key="6">
    <source>
        <dbReference type="ARBA" id="ARBA00022989"/>
    </source>
</evidence>
<dbReference type="PANTHER" id="PTHR11795">
    <property type="entry name" value="BRANCHED-CHAIN AMINO ACID TRANSPORT SYSTEM PERMEASE PROTEIN LIVH"/>
    <property type="match status" value="1"/>
</dbReference>
<feature type="transmembrane region" description="Helical" evidence="9">
    <location>
        <begin position="41"/>
        <end position="59"/>
    </location>
</feature>
<keyword evidence="11" id="KW-1185">Reference proteome</keyword>
<comment type="subcellular location">
    <subcellularLocation>
        <location evidence="1">Cell membrane</location>
        <topology evidence="1">Multi-pass membrane protein</topology>
    </subcellularLocation>
</comment>
<keyword evidence="3" id="KW-1003">Cell membrane</keyword>
<evidence type="ECO:0000256" key="4">
    <source>
        <dbReference type="ARBA" id="ARBA00022692"/>
    </source>
</evidence>
<keyword evidence="6 9" id="KW-1133">Transmembrane helix</keyword>
<feature type="transmembrane region" description="Helical" evidence="9">
    <location>
        <begin position="96"/>
        <end position="117"/>
    </location>
</feature>
<protein>
    <submittedName>
        <fullName evidence="10">Branched-chain amino acid ABC transporter permease</fullName>
    </submittedName>
</protein>
<gene>
    <name evidence="10" type="ORF">NBZ79_17730</name>
</gene>
<keyword evidence="5" id="KW-0029">Amino-acid transport</keyword>
<evidence type="ECO:0000256" key="3">
    <source>
        <dbReference type="ARBA" id="ARBA00022475"/>
    </source>
</evidence>
<reference evidence="10" key="1">
    <citation type="submission" date="2022-06" db="EMBL/GenBank/DDBJ databases">
        <title>Sneathiella actinostolidae sp. nov., isolated from a sea anemonein the Western Pacific Ocean.</title>
        <authorList>
            <person name="Wei M.J."/>
        </authorList>
    </citation>
    <scope>NUCLEOTIDE SEQUENCE</scope>
    <source>
        <strain evidence="10">PHK-P5</strain>
    </source>
</reference>
<accession>A0ABY4W5L2</accession>
<dbReference type="InterPro" id="IPR001851">
    <property type="entry name" value="ABC_transp_permease"/>
</dbReference>
<evidence type="ECO:0000313" key="10">
    <source>
        <dbReference type="EMBL" id="USG61000.1"/>
    </source>
</evidence>
<evidence type="ECO:0000256" key="7">
    <source>
        <dbReference type="ARBA" id="ARBA00023136"/>
    </source>
</evidence>
<evidence type="ECO:0000313" key="11">
    <source>
        <dbReference type="Proteomes" id="UP001056291"/>
    </source>
</evidence>
<evidence type="ECO:0000256" key="9">
    <source>
        <dbReference type="SAM" id="Phobius"/>
    </source>
</evidence>
<dbReference type="Proteomes" id="UP001056291">
    <property type="component" value="Chromosome"/>
</dbReference>
<evidence type="ECO:0000256" key="2">
    <source>
        <dbReference type="ARBA" id="ARBA00022448"/>
    </source>
</evidence>
<proteinExistence type="inferred from homology"/>
<feature type="transmembrane region" description="Helical" evidence="9">
    <location>
        <begin position="65"/>
        <end position="84"/>
    </location>
</feature>
<feature type="transmembrane region" description="Helical" evidence="9">
    <location>
        <begin position="263"/>
        <end position="284"/>
    </location>
</feature>
<dbReference type="Pfam" id="PF02653">
    <property type="entry name" value="BPD_transp_2"/>
    <property type="match status" value="1"/>
</dbReference>
<keyword evidence="4 9" id="KW-0812">Transmembrane</keyword>
<organism evidence="10 11">
    <name type="scientific">Sneathiella marina</name>
    <dbReference type="NCBI Taxonomy" id="2950108"/>
    <lineage>
        <taxon>Bacteria</taxon>
        <taxon>Pseudomonadati</taxon>
        <taxon>Pseudomonadota</taxon>
        <taxon>Alphaproteobacteria</taxon>
        <taxon>Sneathiellales</taxon>
        <taxon>Sneathiellaceae</taxon>
        <taxon>Sneathiella</taxon>
    </lineage>
</organism>
<evidence type="ECO:0000256" key="1">
    <source>
        <dbReference type="ARBA" id="ARBA00004651"/>
    </source>
</evidence>
<keyword evidence="7 9" id="KW-0472">Membrane</keyword>
<feature type="transmembrane region" description="Helical" evidence="9">
    <location>
        <begin position="189"/>
        <end position="212"/>
    </location>
</feature>
<feature type="transmembrane region" description="Helical" evidence="9">
    <location>
        <begin position="224"/>
        <end position="251"/>
    </location>
</feature>
<dbReference type="EMBL" id="CP098747">
    <property type="protein sequence ID" value="USG61000.1"/>
    <property type="molecule type" value="Genomic_DNA"/>
</dbReference>
<comment type="similarity">
    <text evidence="8">Belongs to the binding-protein-dependent transport system permease family. LivHM subfamily.</text>
</comment>
<dbReference type="CDD" id="cd06582">
    <property type="entry name" value="TM_PBP1_LivH_like"/>
    <property type="match status" value="1"/>
</dbReference>
<feature type="transmembrane region" description="Helical" evidence="9">
    <location>
        <begin position="137"/>
        <end position="160"/>
    </location>
</feature>